<proteinExistence type="predicted"/>
<reference evidence="2 3" key="1">
    <citation type="submission" date="2017-12" db="EMBL/GenBank/DDBJ databases">
        <title>The draft genome sequence of Brumimicrobium saltpan LHR20.</title>
        <authorList>
            <person name="Do Z.-J."/>
            <person name="Luo H.-R."/>
        </authorList>
    </citation>
    <scope>NUCLEOTIDE SEQUENCE [LARGE SCALE GENOMIC DNA]</scope>
    <source>
        <strain evidence="2 3">LHR20</strain>
    </source>
</reference>
<sequence>MKKLSILLLGFSFLITLSCKKEIIQPKSSDTDGSGFYNESRTDNRFQDSNARRDSIINITDPNRDEDDEPRGNKK</sequence>
<dbReference type="PROSITE" id="PS51257">
    <property type="entry name" value="PROKAR_LIPOPROTEIN"/>
    <property type="match status" value="1"/>
</dbReference>
<dbReference type="EMBL" id="PJNI01000017">
    <property type="protein sequence ID" value="PKR79857.1"/>
    <property type="molecule type" value="Genomic_DNA"/>
</dbReference>
<accession>A0A2I0QZW4</accession>
<name>A0A2I0QZW4_9FLAO</name>
<feature type="region of interest" description="Disordered" evidence="1">
    <location>
        <begin position="26"/>
        <end position="75"/>
    </location>
</feature>
<evidence type="ECO:0008006" key="4">
    <source>
        <dbReference type="Google" id="ProtNLM"/>
    </source>
</evidence>
<evidence type="ECO:0000256" key="1">
    <source>
        <dbReference type="SAM" id="MobiDB-lite"/>
    </source>
</evidence>
<protein>
    <recommendedName>
        <fullName evidence="4">Lipoprotein</fullName>
    </recommendedName>
</protein>
<gene>
    <name evidence="2" type="ORF">CW751_12950</name>
</gene>
<evidence type="ECO:0000313" key="3">
    <source>
        <dbReference type="Proteomes" id="UP000236654"/>
    </source>
</evidence>
<dbReference type="RefSeq" id="WP_101335453.1">
    <property type="nucleotide sequence ID" value="NZ_PJNI01000017.1"/>
</dbReference>
<feature type="compositionally biased region" description="Basic and acidic residues" evidence="1">
    <location>
        <begin position="40"/>
        <end position="55"/>
    </location>
</feature>
<dbReference type="Proteomes" id="UP000236654">
    <property type="component" value="Unassembled WGS sequence"/>
</dbReference>
<keyword evidence="3" id="KW-1185">Reference proteome</keyword>
<comment type="caution">
    <text evidence="2">The sequence shown here is derived from an EMBL/GenBank/DDBJ whole genome shotgun (WGS) entry which is preliminary data.</text>
</comment>
<organism evidence="2 3">
    <name type="scientific">Brumimicrobium salinarum</name>
    <dbReference type="NCBI Taxonomy" id="2058658"/>
    <lineage>
        <taxon>Bacteria</taxon>
        <taxon>Pseudomonadati</taxon>
        <taxon>Bacteroidota</taxon>
        <taxon>Flavobacteriia</taxon>
        <taxon>Flavobacteriales</taxon>
        <taxon>Crocinitomicaceae</taxon>
        <taxon>Brumimicrobium</taxon>
    </lineage>
</organism>
<evidence type="ECO:0000313" key="2">
    <source>
        <dbReference type="EMBL" id="PKR79857.1"/>
    </source>
</evidence>
<dbReference type="AlphaFoldDB" id="A0A2I0QZW4"/>